<dbReference type="AlphaFoldDB" id="A0A6M4IUL2"/>
<dbReference type="Proteomes" id="UP000500938">
    <property type="component" value="Chromosome"/>
</dbReference>
<reference evidence="1 2" key="1">
    <citation type="submission" date="2020-05" db="EMBL/GenBank/DDBJ databases">
        <title>Complete genome sequence of Gemmatimonas greenlandica TET16.</title>
        <authorList>
            <person name="Zeng Y."/>
        </authorList>
    </citation>
    <scope>NUCLEOTIDE SEQUENCE [LARGE SCALE GENOMIC DNA]</scope>
    <source>
        <strain evidence="1 2">TET16</strain>
    </source>
</reference>
<keyword evidence="2" id="KW-1185">Reference proteome</keyword>
<name>A0A6M4IUL2_9BACT</name>
<organism evidence="1 2">
    <name type="scientific">Gemmatimonas groenlandica</name>
    <dbReference type="NCBI Taxonomy" id="2732249"/>
    <lineage>
        <taxon>Bacteria</taxon>
        <taxon>Pseudomonadati</taxon>
        <taxon>Gemmatimonadota</taxon>
        <taxon>Gemmatimonadia</taxon>
        <taxon>Gemmatimonadales</taxon>
        <taxon>Gemmatimonadaceae</taxon>
        <taxon>Gemmatimonas</taxon>
    </lineage>
</organism>
<accession>A0A6M4IUL2</accession>
<evidence type="ECO:0000313" key="1">
    <source>
        <dbReference type="EMBL" id="QJR35841.1"/>
    </source>
</evidence>
<dbReference type="InterPro" id="IPR009858">
    <property type="entry name" value="DUF1415"/>
</dbReference>
<proteinExistence type="predicted"/>
<dbReference type="Pfam" id="PF07209">
    <property type="entry name" value="DUF1415"/>
    <property type="match status" value="1"/>
</dbReference>
<gene>
    <name evidence="1" type="ORF">HKW67_10120</name>
</gene>
<dbReference type="EMBL" id="CP053085">
    <property type="protein sequence ID" value="QJR35841.1"/>
    <property type="molecule type" value="Genomic_DNA"/>
</dbReference>
<dbReference type="KEGG" id="ggr:HKW67_10120"/>
<sequence length="194" mass="21544">MSSTPVDLRTVVSDATRSWLERAVIGLQLCPFANAVYLKEQIRITVSLAKTTGELRDALDIELRALSQTDATVVDTTLLIHPMVLNDFLDFNDFLAVANDAVEAMGLRGVVQIASFHPAYQFAGTSMHDITNFTNRSPYPMLQLLREASVSRAIAVYPDAHNIYRRNLETMRRLGAAGWEELKLESPTLPHGAE</sequence>
<protein>
    <submittedName>
        <fullName evidence="1">DUF1415 domain-containing protein</fullName>
    </submittedName>
</protein>
<evidence type="ECO:0000313" key="2">
    <source>
        <dbReference type="Proteomes" id="UP000500938"/>
    </source>
</evidence>